<dbReference type="GO" id="GO:0022857">
    <property type="term" value="F:transmembrane transporter activity"/>
    <property type="evidence" value="ECO:0007669"/>
    <property type="project" value="InterPro"/>
</dbReference>
<accession>A0A545AXS9</accession>
<dbReference type="SUPFAM" id="SSF103473">
    <property type="entry name" value="MFS general substrate transporter"/>
    <property type="match status" value="1"/>
</dbReference>
<dbReference type="Gene3D" id="1.20.1250.20">
    <property type="entry name" value="MFS general substrate transporter like domains"/>
    <property type="match status" value="2"/>
</dbReference>
<keyword evidence="5 6" id="KW-0472">Membrane</keyword>
<evidence type="ECO:0000313" key="8">
    <source>
        <dbReference type="EMBL" id="TQS46139.1"/>
    </source>
</evidence>
<reference evidence="8 9" key="1">
    <citation type="submission" date="2019-07" db="EMBL/GenBank/DDBJ databases">
        <title>Cryptosporangium phraense sp. nov., isolated from plant litter.</title>
        <authorList>
            <person name="Suriyachadkun C."/>
        </authorList>
    </citation>
    <scope>NUCLEOTIDE SEQUENCE [LARGE SCALE GENOMIC DNA]</scope>
    <source>
        <strain evidence="8 9">A-T 5661</strain>
    </source>
</reference>
<feature type="domain" description="Major facilitator superfamily (MFS) profile" evidence="7">
    <location>
        <begin position="21"/>
        <end position="427"/>
    </location>
</feature>
<name>A0A545AXS9_9ACTN</name>
<keyword evidence="9" id="KW-1185">Reference proteome</keyword>
<evidence type="ECO:0000256" key="3">
    <source>
        <dbReference type="ARBA" id="ARBA00022692"/>
    </source>
</evidence>
<sequence length="468" mass="50474">MSLAAPVARTERLFAGKRGLLLGTVLFVNFVVWLDSAKFSLLNPYWSADLHLTPAQISSVVASYLLGYFPLLLLAGILSDRLGAKLMLIICVLGVTVLSASMAFVHTYTEMWWRNFVFGIFFGFLWAPSQRLLALWFPGALGARATATWMSSTLIAGVLSPAIALPLANHLSWRDAFWIVAALGIPALLGLIFLVADKPEKMRGISREEVDHIQAGFSAQTEAKLPFREVLKALRKPSIVTMAIATALATTPTWLAGPWMPYGLLTLEKVDPDLIAWVSPLVAVVPVAVGLFSGTLVTRFFGGRLKPWLILGPLCGAIGFALAALFPGTPWLLWGLAIGALAFLCDPLFWGNVNSYWAGIARPEVTGTLNGLAACLQVAVGWYITNESGKWLDASATGRGQLSPILWVGAAIFAVAIIPVALSREIRVSKRVVDHGPGPREVLAQQAVPEMPAMLTEPAEVIAPEKRS</sequence>
<comment type="subcellular location">
    <subcellularLocation>
        <location evidence="1">Cell membrane</location>
        <topology evidence="1">Multi-pass membrane protein</topology>
    </subcellularLocation>
</comment>
<dbReference type="EMBL" id="VIRS01000003">
    <property type="protein sequence ID" value="TQS46139.1"/>
    <property type="molecule type" value="Genomic_DNA"/>
</dbReference>
<feature type="transmembrane region" description="Helical" evidence="6">
    <location>
        <begin position="365"/>
        <end position="384"/>
    </location>
</feature>
<keyword evidence="3 6" id="KW-0812">Transmembrane</keyword>
<feature type="transmembrane region" description="Helical" evidence="6">
    <location>
        <begin position="20"/>
        <end position="41"/>
    </location>
</feature>
<dbReference type="InterPro" id="IPR050189">
    <property type="entry name" value="MFS_Efflux_Transporters"/>
</dbReference>
<evidence type="ECO:0000256" key="4">
    <source>
        <dbReference type="ARBA" id="ARBA00022989"/>
    </source>
</evidence>
<feature type="transmembrane region" description="Helical" evidence="6">
    <location>
        <begin position="238"/>
        <end position="255"/>
    </location>
</feature>
<feature type="transmembrane region" description="Helical" evidence="6">
    <location>
        <begin position="176"/>
        <end position="196"/>
    </location>
</feature>
<feature type="transmembrane region" description="Helical" evidence="6">
    <location>
        <begin position="141"/>
        <end position="164"/>
    </location>
</feature>
<feature type="transmembrane region" description="Helical" evidence="6">
    <location>
        <begin position="111"/>
        <end position="129"/>
    </location>
</feature>
<feature type="transmembrane region" description="Helical" evidence="6">
    <location>
        <begin position="404"/>
        <end position="422"/>
    </location>
</feature>
<evidence type="ECO:0000256" key="6">
    <source>
        <dbReference type="SAM" id="Phobius"/>
    </source>
</evidence>
<comment type="caution">
    <text evidence="8">The sequence shown here is derived from an EMBL/GenBank/DDBJ whole genome shotgun (WGS) entry which is preliminary data.</text>
</comment>
<evidence type="ECO:0000256" key="2">
    <source>
        <dbReference type="ARBA" id="ARBA00022475"/>
    </source>
</evidence>
<feature type="transmembrane region" description="Helical" evidence="6">
    <location>
        <begin position="86"/>
        <end position="105"/>
    </location>
</feature>
<dbReference type="OrthoDB" id="8596007at2"/>
<feature type="transmembrane region" description="Helical" evidence="6">
    <location>
        <begin position="308"/>
        <end position="326"/>
    </location>
</feature>
<feature type="transmembrane region" description="Helical" evidence="6">
    <location>
        <begin position="275"/>
        <end position="296"/>
    </location>
</feature>
<evidence type="ECO:0000313" key="9">
    <source>
        <dbReference type="Proteomes" id="UP000317982"/>
    </source>
</evidence>
<dbReference type="PROSITE" id="PS50850">
    <property type="entry name" value="MFS"/>
    <property type="match status" value="1"/>
</dbReference>
<dbReference type="GO" id="GO:0005886">
    <property type="term" value="C:plasma membrane"/>
    <property type="evidence" value="ECO:0007669"/>
    <property type="project" value="UniProtKB-SubCell"/>
</dbReference>
<keyword evidence="4 6" id="KW-1133">Transmembrane helix</keyword>
<dbReference type="Proteomes" id="UP000317982">
    <property type="component" value="Unassembled WGS sequence"/>
</dbReference>
<proteinExistence type="predicted"/>
<gene>
    <name evidence="8" type="ORF">FL583_06570</name>
</gene>
<dbReference type="PANTHER" id="PTHR43124">
    <property type="entry name" value="PURINE EFFLUX PUMP PBUE"/>
    <property type="match status" value="1"/>
</dbReference>
<dbReference type="InParanoid" id="A0A545AXS9"/>
<dbReference type="AlphaFoldDB" id="A0A545AXS9"/>
<protein>
    <submittedName>
        <fullName evidence="8">MFS transporter</fullName>
    </submittedName>
</protein>
<evidence type="ECO:0000259" key="7">
    <source>
        <dbReference type="PROSITE" id="PS50850"/>
    </source>
</evidence>
<feature type="transmembrane region" description="Helical" evidence="6">
    <location>
        <begin position="61"/>
        <end position="79"/>
    </location>
</feature>
<dbReference type="Pfam" id="PF07690">
    <property type="entry name" value="MFS_1"/>
    <property type="match status" value="1"/>
</dbReference>
<feature type="transmembrane region" description="Helical" evidence="6">
    <location>
        <begin position="332"/>
        <end position="353"/>
    </location>
</feature>
<dbReference type="InterPro" id="IPR011701">
    <property type="entry name" value="MFS"/>
</dbReference>
<organism evidence="8 9">
    <name type="scientific">Cryptosporangium phraense</name>
    <dbReference type="NCBI Taxonomy" id="2593070"/>
    <lineage>
        <taxon>Bacteria</taxon>
        <taxon>Bacillati</taxon>
        <taxon>Actinomycetota</taxon>
        <taxon>Actinomycetes</taxon>
        <taxon>Cryptosporangiales</taxon>
        <taxon>Cryptosporangiaceae</taxon>
        <taxon>Cryptosporangium</taxon>
    </lineage>
</organism>
<evidence type="ECO:0000256" key="1">
    <source>
        <dbReference type="ARBA" id="ARBA00004651"/>
    </source>
</evidence>
<evidence type="ECO:0000256" key="5">
    <source>
        <dbReference type="ARBA" id="ARBA00023136"/>
    </source>
</evidence>
<dbReference type="InterPro" id="IPR036259">
    <property type="entry name" value="MFS_trans_sf"/>
</dbReference>
<dbReference type="InterPro" id="IPR020846">
    <property type="entry name" value="MFS_dom"/>
</dbReference>
<dbReference type="PANTHER" id="PTHR43124:SF3">
    <property type="entry name" value="CHLORAMPHENICOL EFFLUX PUMP RV0191"/>
    <property type="match status" value="1"/>
</dbReference>
<dbReference type="RefSeq" id="WP_142703546.1">
    <property type="nucleotide sequence ID" value="NZ_VIRS01000003.1"/>
</dbReference>
<keyword evidence="2" id="KW-1003">Cell membrane</keyword>